<dbReference type="OMA" id="NIICICM"/>
<evidence type="ECO:0000313" key="4">
    <source>
        <dbReference type="Proteomes" id="UP000054771"/>
    </source>
</evidence>
<dbReference type="OrthoDB" id="4457643at2759"/>
<protein>
    <recommendedName>
        <fullName evidence="2">DDE-1 domain-containing protein</fullName>
    </recommendedName>
</protein>
<dbReference type="EMBL" id="CDMC01000026">
    <property type="protein sequence ID" value="CEL11482.1"/>
    <property type="molecule type" value="Genomic_DNA"/>
</dbReference>
<evidence type="ECO:0000256" key="1">
    <source>
        <dbReference type="SAM" id="MobiDB-lite"/>
    </source>
</evidence>
<evidence type="ECO:0000313" key="3">
    <source>
        <dbReference type="EMBL" id="CEL11482.1"/>
    </source>
</evidence>
<feature type="domain" description="DDE-1" evidence="2">
    <location>
        <begin position="217"/>
        <end position="307"/>
    </location>
</feature>
<feature type="region of interest" description="Disordered" evidence="1">
    <location>
        <begin position="326"/>
        <end position="346"/>
    </location>
</feature>
<dbReference type="Proteomes" id="UP000054771">
    <property type="component" value="Unassembled WGS sequence"/>
</dbReference>
<reference evidence="4" key="1">
    <citation type="journal article" date="2016" name="Genome Announc.">
        <title>Draft genome sequences of fungus Aspergillus calidoustus.</title>
        <authorList>
            <person name="Horn F."/>
            <person name="Linde J."/>
            <person name="Mattern D.J."/>
            <person name="Walther G."/>
            <person name="Guthke R."/>
            <person name="Scherlach K."/>
            <person name="Martin K."/>
            <person name="Brakhage A.A."/>
            <person name="Petzke L."/>
            <person name="Valiante V."/>
        </authorList>
    </citation>
    <scope>NUCLEOTIDE SEQUENCE [LARGE SCALE GENOMIC DNA]</scope>
    <source>
        <strain evidence="4">SF006504</strain>
    </source>
</reference>
<accession>A0A0U5CK66</accession>
<dbReference type="Pfam" id="PF03184">
    <property type="entry name" value="DDE_1"/>
    <property type="match status" value="1"/>
</dbReference>
<dbReference type="PANTHER" id="PTHR19303">
    <property type="entry name" value="TRANSPOSON"/>
    <property type="match status" value="1"/>
</dbReference>
<sequence length="411" mass="46819">MPRKSRQSRQNLVEQEGRIQLAIKALENHDIPSIRRAAQDQMQGHLFQGELRNQNLRLSQTQEESLMQWIEVRDKRGVAPRPSHKDSKTPPQPMRKNWVTQYINRHDSIKCRFARRYKYKRALCEDPRVIKDWFKRLKEVQDEHGIQDEDIFNFDETGFAMGLIATAKVVTRSNMPGRPHLIQPGQREWVTTIECIGAMGFSVLTCIIFKGKVYMEVLDGRGSHLTPEFDQTWKDNNIICICMPPHSSHLLQPLDVGCFGPLKRAYGGLVEAKMRLGFNHIDKLDFLKAYPAARKQVFTIQNIQSGFRAAGIVPFDPKEVLKELNTQISTPTPPPSRGASTSSSMINTPHTVRHLHKKVSSAKKMLGHSDQASLIPSVRALDELIKGCELAIYNSAMSLKELHDLRAETKV</sequence>
<dbReference type="GO" id="GO:0003677">
    <property type="term" value="F:DNA binding"/>
    <property type="evidence" value="ECO:0007669"/>
    <property type="project" value="TreeGrafter"/>
</dbReference>
<dbReference type="InterPro" id="IPR004875">
    <property type="entry name" value="DDE_SF_endonuclease_dom"/>
</dbReference>
<name>A0A0U5CK66_ASPCI</name>
<dbReference type="InterPro" id="IPR050863">
    <property type="entry name" value="CenT-Element_Derived"/>
</dbReference>
<feature type="compositionally biased region" description="Basic and acidic residues" evidence="1">
    <location>
        <begin position="75"/>
        <end position="88"/>
    </location>
</feature>
<keyword evidence="4" id="KW-1185">Reference proteome</keyword>
<proteinExistence type="predicted"/>
<dbReference type="GO" id="GO:0005634">
    <property type="term" value="C:nucleus"/>
    <property type="evidence" value="ECO:0007669"/>
    <property type="project" value="TreeGrafter"/>
</dbReference>
<gene>
    <name evidence="3" type="ORF">ASPCAL14584</name>
</gene>
<evidence type="ECO:0000259" key="2">
    <source>
        <dbReference type="Pfam" id="PF03184"/>
    </source>
</evidence>
<organism evidence="3 4">
    <name type="scientific">Aspergillus calidoustus</name>
    <dbReference type="NCBI Taxonomy" id="454130"/>
    <lineage>
        <taxon>Eukaryota</taxon>
        <taxon>Fungi</taxon>
        <taxon>Dikarya</taxon>
        <taxon>Ascomycota</taxon>
        <taxon>Pezizomycotina</taxon>
        <taxon>Eurotiomycetes</taxon>
        <taxon>Eurotiomycetidae</taxon>
        <taxon>Eurotiales</taxon>
        <taxon>Aspergillaceae</taxon>
        <taxon>Aspergillus</taxon>
        <taxon>Aspergillus subgen. Nidulantes</taxon>
    </lineage>
</organism>
<feature type="region of interest" description="Disordered" evidence="1">
    <location>
        <begin position="75"/>
        <end position="94"/>
    </location>
</feature>
<dbReference type="PANTHER" id="PTHR19303:SF62">
    <property type="entry name" value="HTH CENPB-TYPE DOMAIN-CONTAINING PROTEIN-RELATED"/>
    <property type="match status" value="1"/>
</dbReference>
<dbReference type="AlphaFoldDB" id="A0A0U5CK66"/>